<feature type="domain" description="DUF3616" evidence="2">
    <location>
        <begin position="96"/>
        <end position="327"/>
    </location>
</feature>
<dbReference type="Pfam" id="PF12275">
    <property type="entry name" value="DUF3616"/>
    <property type="match status" value="1"/>
</dbReference>
<evidence type="ECO:0000256" key="1">
    <source>
        <dbReference type="SAM" id="SignalP"/>
    </source>
</evidence>
<gene>
    <name evidence="3" type="ORF">Q8A70_27560</name>
</gene>
<proteinExistence type="predicted"/>
<dbReference type="InterPro" id="IPR022060">
    <property type="entry name" value="DUF3616"/>
</dbReference>
<evidence type="ECO:0000259" key="2">
    <source>
        <dbReference type="Pfam" id="PF12275"/>
    </source>
</evidence>
<protein>
    <submittedName>
        <fullName evidence="3">DUF3616 domain-containing protein</fullName>
    </submittedName>
</protein>
<dbReference type="RefSeq" id="WP_379961889.1">
    <property type="nucleotide sequence ID" value="NZ_JAUYVI010000012.1"/>
</dbReference>
<dbReference type="EMBL" id="JAUYVI010000012">
    <property type="protein sequence ID" value="MDQ7251474.1"/>
    <property type="molecule type" value="Genomic_DNA"/>
</dbReference>
<accession>A0ABU0YUV0</accession>
<evidence type="ECO:0000313" key="4">
    <source>
        <dbReference type="Proteomes" id="UP001230156"/>
    </source>
</evidence>
<feature type="signal peptide" evidence="1">
    <location>
        <begin position="1"/>
        <end position="33"/>
    </location>
</feature>
<keyword evidence="1" id="KW-0732">Signal</keyword>
<name>A0ABU0YUV0_9PROT</name>
<dbReference type="Proteomes" id="UP001230156">
    <property type="component" value="Unassembled WGS sequence"/>
</dbReference>
<comment type="caution">
    <text evidence="3">The sequence shown here is derived from an EMBL/GenBank/DDBJ whole genome shotgun (WGS) entry which is preliminary data.</text>
</comment>
<evidence type="ECO:0000313" key="3">
    <source>
        <dbReference type="EMBL" id="MDQ7251474.1"/>
    </source>
</evidence>
<sequence>MTTGDMIRTGWRRGVFAPLLLGLLAAVAAPAGADTAWPVQNRLQGKVKDGKVDKAEDVSGIACAPGAVPRLCLAVDDETQGAQVVILTDGGLIAGDFIRLIDDGRAGKPLELDAEGVAYADDFFYVVGSQGRARHETDADKEATNQAKAAATRKVFRIALSADLATGALTGAPTIAESGALATLLQSDPALAPFVDLPLSKNGLTVEGIAVRGDDLYAGLRGPVLADGSAVIAKVPLAALFEGKAGAVTLYRLNLGKDSLGDARGIRDLTVDQGGFLLIAGPENDPPKKHRIEGGDYAVYSWNEVQAIKLADLAAYGKKVKPEALLPMDGNGAMLRALLLFDGAKEGMPTPVEIPLQ</sequence>
<organism evidence="3 4">
    <name type="scientific">Dongia sedimenti</name>
    <dbReference type="NCBI Taxonomy" id="3064282"/>
    <lineage>
        <taxon>Bacteria</taxon>
        <taxon>Pseudomonadati</taxon>
        <taxon>Pseudomonadota</taxon>
        <taxon>Alphaproteobacteria</taxon>
        <taxon>Rhodospirillales</taxon>
        <taxon>Dongiaceae</taxon>
        <taxon>Dongia</taxon>
    </lineage>
</organism>
<reference evidence="4" key="1">
    <citation type="submission" date="2023-08" db="EMBL/GenBank/DDBJ databases">
        <title>Rhodospirillaceae gen. nov., a novel taxon isolated from the Yangtze River Yuezi River estuary sludge.</title>
        <authorList>
            <person name="Ruan L."/>
        </authorList>
    </citation>
    <scope>NUCLEOTIDE SEQUENCE [LARGE SCALE GENOMIC DNA]</scope>
    <source>
        <strain evidence="4">R-7</strain>
    </source>
</reference>
<feature type="chain" id="PRO_5045960137" evidence="1">
    <location>
        <begin position="34"/>
        <end position="357"/>
    </location>
</feature>
<keyword evidence="4" id="KW-1185">Reference proteome</keyword>